<feature type="transmembrane region" description="Helical" evidence="1">
    <location>
        <begin position="80"/>
        <end position="97"/>
    </location>
</feature>
<evidence type="ECO:0000313" key="2">
    <source>
        <dbReference type="EMBL" id="MCJ8208314.1"/>
    </source>
</evidence>
<dbReference type="EMBL" id="JALJEJ010000001">
    <property type="protein sequence ID" value="MCJ8208314.1"/>
    <property type="molecule type" value="Genomic_DNA"/>
</dbReference>
<dbReference type="AlphaFoldDB" id="A0A9X1WZC7"/>
<protein>
    <submittedName>
        <fullName evidence="2">Uncharacterized protein</fullName>
    </submittedName>
</protein>
<proteinExistence type="predicted"/>
<keyword evidence="1" id="KW-0472">Membrane</keyword>
<reference evidence="2" key="1">
    <citation type="submission" date="2022-04" db="EMBL/GenBank/DDBJ databases">
        <title>Mucilaginibacter sp. RS28 isolated from freshwater.</title>
        <authorList>
            <person name="Ko S.-R."/>
        </authorList>
    </citation>
    <scope>NUCLEOTIDE SEQUENCE</scope>
    <source>
        <strain evidence="2">RS28</strain>
    </source>
</reference>
<gene>
    <name evidence="2" type="ORF">MUY27_01250</name>
</gene>
<evidence type="ECO:0000256" key="1">
    <source>
        <dbReference type="SAM" id="Phobius"/>
    </source>
</evidence>
<dbReference type="RefSeq" id="WP_245128145.1">
    <property type="nucleotide sequence ID" value="NZ_JALJEJ010000001.1"/>
</dbReference>
<dbReference type="Proteomes" id="UP001139450">
    <property type="component" value="Unassembled WGS sequence"/>
</dbReference>
<evidence type="ECO:0000313" key="3">
    <source>
        <dbReference type="Proteomes" id="UP001139450"/>
    </source>
</evidence>
<keyword evidence="1" id="KW-1133">Transmembrane helix</keyword>
<sequence>MALNRNRLSLHVRTLLLTALFLLVKINPRYFAWQTTITPGRTAIVAERSVKAHSSSTEAHVFVDKAIAEFTEVLVPDMKFTGLLLSLFACIFYFFAIRPKLFPYIFSARLSSRLATLCVRRL</sequence>
<name>A0A9X1WZC7_9SPHI</name>
<organism evidence="2 3">
    <name type="scientific">Mucilaginibacter straminoryzae</name>
    <dbReference type="NCBI Taxonomy" id="2932774"/>
    <lineage>
        <taxon>Bacteria</taxon>
        <taxon>Pseudomonadati</taxon>
        <taxon>Bacteroidota</taxon>
        <taxon>Sphingobacteriia</taxon>
        <taxon>Sphingobacteriales</taxon>
        <taxon>Sphingobacteriaceae</taxon>
        <taxon>Mucilaginibacter</taxon>
    </lineage>
</organism>
<keyword evidence="1" id="KW-0812">Transmembrane</keyword>
<keyword evidence="3" id="KW-1185">Reference proteome</keyword>
<accession>A0A9X1WZC7</accession>
<comment type="caution">
    <text evidence="2">The sequence shown here is derived from an EMBL/GenBank/DDBJ whole genome shotgun (WGS) entry which is preliminary data.</text>
</comment>